<dbReference type="KEGG" id="ptc:phytr_990"/>
<dbReference type="PANTHER" id="PTHR43011">
    <property type="entry name" value="IRON-SULFUR CLUSTER ASSEMBLY 2 HOMOLOG, MITOCHONDRIAL"/>
    <property type="match status" value="1"/>
</dbReference>
<protein>
    <recommendedName>
        <fullName evidence="1">Core domain-containing protein</fullName>
    </recommendedName>
</protein>
<dbReference type="EMBL" id="CP027845">
    <property type="protein sequence ID" value="AVP87060.1"/>
    <property type="molecule type" value="Genomic_DNA"/>
</dbReference>
<keyword evidence="3" id="KW-1185">Reference proteome</keyword>
<reference evidence="2 3" key="1">
    <citation type="submission" date="2018-03" db="EMBL/GenBank/DDBJ databases">
        <title>A gene transfer event suggests a long-term partnership between eustigmatophyte algae and a novel lineage of endosymbiotic bacteria.</title>
        <authorList>
            <person name="Yurchenko T."/>
            <person name="Sevcikova T."/>
            <person name="Pribyl P."/>
            <person name="El Karkouri K."/>
            <person name="Klimes V."/>
            <person name="Amaral R."/>
            <person name="Zbrankova V."/>
            <person name="Kim E."/>
            <person name="Raoult D."/>
            <person name="Santos L.M.A."/>
            <person name="Elias M."/>
        </authorList>
    </citation>
    <scope>NUCLEOTIDE SEQUENCE [LARGE SCALE GENOMIC DNA]</scope>
    <source>
        <strain evidence="2">CCALA 838</strain>
    </source>
</reference>
<dbReference type="GO" id="GO:0051539">
    <property type="term" value="F:4 iron, 4 sulfur cluster binding"/>
    <property type="evidence" value="ECO:0007669"/>
    <property type="project" value="TreeGrafter"/>
</dbReference>
<dbReference type="Proteomes" id="UP000241762">
    <property type="component" value="Chromosome"/>
</dbReference>
<evidence type="ECO:0000313" key="2">
    <source>
        <dbReference type="EMBL" id="AVP87060.1"/>
    </source>
</evidence>
<dbReference type="NCBIfam" id="TIGR00049">
    <property type="entry name" value="iron-sulfur cluster assembly accessory protein"/>
    <property type="match status" value="1"/>
</dbReference>
<dbReference type="AlphaFoldDB" id="A0A2P1P712"/>
<dbReference type="GO" id="GO:0051537">
    <property type="term" value="F:2 iron, 2 sulfur cluster binding"/>
    <property type="evidence" value="ECO:0007669"/>
    <property type="project" value="TreeGrafter"/>
</dbReference>
<name>A0A2P1P712_9RICK</name>
<dbReference type="SUPFAM" id="SSF89360">
    <property type="entry name" value="HesB-like domain"/>
    <property type="match status" value="1"/>
</dbReference>
<dbReference type="InterPro" id="IPR016092">
    <property type="entry name" value="ATAP"/>
</dbReference>
<dbReference type="InterPro" id="IPR017870">
    <property type="entry name" value="FeS_cluster_insertion_CS"/>
</dbReference>
<feature type="domain" description="Core" evidence="1">
    <location>
        <begin position="5"/>
        <end position="105"/>
    </location>
</feature>
<proteinExistence type="predicted"/>
<dbReference type="RefSeq" id="WP_106873938.1">
    <property type="nucleotide sequence ID" value="NZ_CP027845.1"/>
</dbReference>
<dbReference type="InterPro" id="IPR035903">
    <property type="entry name" value="HesB-like_dom_sf"/>
</dbReference>
<gene>
    <name evidence="2" type="ORF">phytr_990</name>
</gene>
<organism evidence="2 3">
    <name type="scientific">Candidatus Phycorickettsia trachydisci</name>
    <dbReference type="NCBI Taxonomy" id="2115978"/>
    <lineage>
        <taxon>Bacteria</taxon>
        <taxon>Pseudomonadati</taxon>
        <taxon>Pseudomonadota</taxon>
        <taxon>Alphaproteobacteria</taxon>
        <taxon>Rickettsiales</taxon>
        <taxon>Rickettsiaceae</taxon>
        <taxon>Candidatus Phycorickettsia</taxon>
    </lineage>
</organism>
<dbReference type="GO" id="GO:0016226">
    <property type="term" value="P:iron-sulfur cluster assembly"/>
    <property type="evidence" value="ECO:0007669"/>
    <property type="project" value="InterPro"/>
</dbReference>
<dbReference type="PANTHER" id="PTHR43011:SF1">
    <property type="entry name" value="IRON-SULFUR CLUSTER ASSEMBLY 2 HOMOLOG, MITOCHONDRIAL"/>
    <property type="match status" value="1"/>
</dbReference>
<dbReference type="InterPro" id="IPR000361">
    <property type="entry name" value="ATAP_core_dom"/>
</dbReference>
<dbReference type="GO" id="GO:0005506">
    <property type="term" value="F:iron ion binding"/>
    <property type="evidence" value="ECO:0007669"/>
    <property type="project" value="TreeGrafter"/>
</dbReference>
<evidence type="ECO:0000313" key="3">
    <source>
        <dbReference type="Proteomes" id="UP000241762"/>
    </source>
</evidence>
<dbReference type="Pfam" id="PF01521">
    <property type="entry name" value="Fe-S_biosyn"/>
    <property type="match status" value="1"/>
</dbReference>
<evidence type="ECO:0000259" key="1">
    <source>
        <dbReference type="Pfam" id="PF01521"/>
    </source>
</evidence>
<dbReference type="Gene3D" id="2.60.300.12">
    <property type="entry name" value="HesB-like domain"/>
    <property type="match status" value="1"/>
</dbReference>
<dbReference type="OrthoDB" id="9801228at2"/>
<sequence length="109" mass="11998">MVDFNIQVTSSAIKRVKTLLAKRGDAKLRISVESGGCSGMQYKYEFVQEIEEGDQVIKKEGIVILIDPISREFLEGSIVDYVQNLGSAYFEIRNPQASAKCGCGNSFAV</sequence>
<accession>A0A2P1P712</accession>
<dbReference type="PROSITE" id="PS01152">
    <property type="entry name" value="HESB"/>
    <property type="match status" value="1"/>
</dbReference>